<geneLocation type="chloroplast" evidence="2"/>
<keyword evidence="2" id="KW-0150">Chloroplast</keyword>
<feature type="transmembrane region" description="Helical" evidence="1">
    <location>
        <begin position="6"/>
        <end position="31"/>
    </location>
</feature>
<accession>A0AA96MNA6</accession>
<protein>
    <submittedName>
        <fullName evidence="2">NADH-plastoquinone oxidoreductase subunit 5</fullName>
    </submittedName>
</protein>
<organism evidence="2">
    <name type="scientific">Epidendrum porpax</name>
    <dbReference type="NCBI Taxonomy" id="3079011"/>
    <lineage>
        <taxon>Eukaryota</taxon>
        <taxon>Viridiplantae</taxon>
        <taxon>Streptophyta</taxon>
        <taxon>Embryophyta</taxon>
        <taxon>Tracheophyta</taxon>
        <taxon>Spermatophyta</taxon>
        <taxon>Magnoliopsida</taxon>
        <taxon>Liliopsida</taxon>
        <taxon>Asparagales</taxon>
        <taxon>Orchidaceae</taxon>
        <taxon>Epidendroideae</taxon>
        <taxon>Epidendreae</taxon>
        <taxon>Laeliinae</taxon>
        <taxon>Epidendrum</taxon>
    </lineage>
</organism>
<name>A0AA96MNA6_9ASPA</name>
<dbReference type="EMBL" id="OR460024">
    <property type="protein sequence ID" value="WNS59637.1"/>
    <property type="molecule type" value="Genomic_DNA"/>
</dbReference>
<dbReference type="GeneID" id="87741342"/>
<reference evidence="2" key="2">
    <citation type="submission" date="2023-08" db="EMBL/GenBank/DDBJ databases">
        <authorList>
            <person name="Li M.-H."/>
        </authorList>
    </citation>
    <scope>NUCLEOTIDE SEQUENCE</scope>
</reference>
<keyword evidence="1" id="KW-0812">Transmembrane</keyword>
<reference evidence="2" key="1">
    <citation type="journal article" date="2023" name="Int. J. Mol. Sci.">
        <title>Characterization and Comparative Analysis of the Complete Plastomes of Five Epidendrum (Epidendreae, Orchidaceae) Species.</title>
        <authorList>
            <person name="Zhao Z."/>
            <person name="Zeng M.-Y."/>
            <person name="Wu Y.-W."/>
            <person name="Li J.-W."/>
            <person name="Zhou Z."/>
            <person name="Liu Z.-J."/>
            <person name="Li M.-H."/>
        </authorList>
    </citation>
    <scope>NUCLEOTIDE SEQUENCE</scope>
</reference>
<evidence type="ECO:0000313" key="2">
    <source>
        <dbReference type="EMBL" id="WNS59637.1"/>
    </source>
</evidence>
<gene>
    <name evidence="2" type="primary">ndhF</name>
</gene>
<keyword evidence="1" id="KW-1133">Transmembrane helix</keyword>
<evidence type="ECO:0000256" key="1">
    <source>
        <dbReference type="SAM" id="Phobius"/>
    </source>
</evidence>
<proteinExistence type="predicted"/>
<dbReference type="RefSeq" id="YP_011028225.1">
    <property type="nucleotide sequence ID" value="NC_085706.1"/>
</dbReference>
<dbReference type="AlphaFoldDB" id="A0AA96MNA6"/>
<sequence>MEYTYIYAWTISLFPLPVTMSIVFGLLLILIPTATKDFRRIRTFLSVLLLSIAM</sequence>
<keyword evidence="2" id="KW-0934">Plastid</keyword>
<keyword evidence="1" id="KW-0472">Membrane</keyword>